<feature type="region of interest" description="Disordered" evidence="9">
    <location>
        <begin position="338"/>
        <end position="367"/>
    </location>
</feature>
<keyword evidence="3" id="KW-0227">DNA damage</keyword>
<comment type="similarity">
    <text evidence="1 8">Belongs to the SOS response-associated peptidase family.</text>
</comment>
<feature type="region of interest" description="Disordered" evidence="9">
    <location>
        <begin position="1"/>
        <end position="60"/>
    </location>
</feature>
<dbReference type="SUPFAM" id="SSF143081">
    <property type="entry name" value="BB1717-like"/>
    <property type="match status" value="1"/>
</dbReference>
<sequence length="367" mass="40979">MRRPTPQRTSSPSIASRAASTRTANGVAMQVATALRPPRRQTPASRFARSPQQPHSINGISVARERSNRASAACTMSVRRTTKLRDGGCPVQEPDPVRDRPRRSGRGRIAWTGIETWADKSENDTMCNRYVTPDQQVIEQYWHIGGSNPPKIWAPIVYPRAPGPFIRSTPQGRELVVGQWALIPPFAKGPRLPYSTNNARAEELAHKPSYRQAWAQGQRCIIPAASFDEPCWETGKNVWWRFWRTDAAPWGLAGLWNTWLDRSTGEIVESYTMLTVNADHHPLMRRMHKPDPAKAAHEQDKRSVIPIERENVDQWLSGNENDARALLRLPNADVFDAHAMEPGPATPTPGARAIPATAAVPPRSSVR</sequence>
<evidence type="ECO:0000313" key="10">
    <source>
        <dbReference type="EMBL" id="MDR4126695.1"/>
    </source>
</evidence>
<dbReference type="InterPro" id="IPR003738">
    <property type="entry name" value="SRAP"/>
</dbReference>
<name>A0ABU1D8D4_9BURK</name>
<keyword evidence="6" id="KW-0238">DNA-binding</keyword>
<comment type="caution">
    <text evidence="10">The sequence shown here is derived from an EMBL/GenBank/DDBJ whole genome shotgun (WGS) entry which is preliminary data.</text>
</comment>
<evidence type="ECO:0000256" key="4">
    <source>
        <dbReference type="ARBA" id="ARBA00022801"/>
    </source>
</evidence>
<feature type="region of interest" description="Disordered" evidence="9">
    <location>
        <begin position="85"/>
        <end position="104"/>
    </location>
</feature>
<gene>
    <name evidence="10" type="ORF">Q8947_11965</name>
</gene>
<evidence type="ECO:0000256" key="8">
    <source>
        <dbReference type="RuleBase" id="RU364100"/>
    </source>
</evidence>
<evidence type="ECO:0000256" key="5">
    <source>
        <dbReference type="ARBA" id="ARBA00023124"/>
    </source>
</evidence>
<feature type="compositionally biased region" description="Low complexity" evidence="9">
    <location>
        <begin position="348"/>
        <end position="367"/>
    </location>
</feature>
<evidence type="ECO:0000256" key="6">
    <source>
        <dbReference type="ARBA" id="ARBA00023125"/>
    </source>
</evidence>
<evidence type="ECO:0000256" key="2">
    <source>
        <dbReference type="ARBA" id="ARBA00022670"/>
    </source>
</evidence>
<keyword evidence="11" id="KW-1185">Reference proteome</keyword>
<dbReference type="PANTHER" id="PTHR13604">
    <property type="entry name" value="DC12-RELATED"/>
    <property type="match status" value="1"/>
</dbReference>
<evidence type="ECO:0000256" key="9">
    <source>
        <dbReference type="SAM" id="MobiDB-lite"/>
    </source>
</evidence>
<dbReference type="EC" id="3.4.-.-" evidence="8"/>
<evidence type="ECO:0000256" key="7">
    <source>
        <dbReference type="ARBA" id="ARBA00023239"/>
    </source>
</evidence>
<keyword evidence="7" id="KW-0456">Lyase</keyword>
<reference evidence="10 11" key="1">
    <citation type="submission" date="2023-08" db="EMBL/GenBank/DDBJ databases">
        <title>Alcaligenaceae gen. nov., a novel taxon isolated from the sludge of Yixing Pesticide Factory.</title>
        <authorList>
            <person name="Ruan L."/>
        </authorList>
    </citation>
    <scope>NUCLEOTIDE SEQUENCE [LARGE SCALE GENOMIC DNA]</scope>
    <source>
        <strain evidence="10 11">LG-2</strain>
    </source>
</reference>
<proteinExistence type="inferred from homology"/>
<dbReference type="RefSeq" id="WP_347287389.1">
    <property type="nucleotide sequence ID" value="NZ_JAUZQE010000033.1"/>
</dbReference>
<keyword evidence="2 8" id="KW-0645">Protease</keyword>
<evidence type="ECO:0000256" key="3">
    <source>
        <dbReference type="ARBA" id="ARBA00022763"/>
    </source>
</evidence>
<organism evidence="10 11">
    <name type="scientific">Yanghanlia caeni</name>
    <dbReference type="NCBI Taxonomy" id="3064283"/>
    <lineage>
        <taxon>Bacteria</taxon>
        <taxon>Pseudomonadati</taxon>
        <taxon>Pseudomonadota</taxon>
        <taxon>Betaproteobacteria</taxon>
        <taxon>Burkholderiales</taxon>
        <taxon>Alcaligenaceae</taxon>
        <taxon>Yanghanlia</taxon>
    </lineage>
</organism>
<dbReference type="Pfam" id="PF02586">
    <property type="entry name" value="SRAP"/>
    <property type="match status" value="1"/>
</dbReference>
<dbReference type="EMBL" id="JAUZQE010000033">
    <property type="protein sequence ID" value="MDR4126695.1"/>
    <property type="molecule type" value="Genomic_DNA"/>
</dbReference>
<protein>
    <recommendedName>
        <fullName evidence="8">Abasic site processing protein</fullName>
        <ecNumber evidence="8">3.4.-.-</ecNumber>
    </recommendedName>
</protein>
<keyword evidence="4 8" id="KW-0378">Hydrolase</keyword>
<evidence type="ECO:0000256" key="1">
    <source>
        <dbReference type="ARBA" id="ARBA00008136"/>
    </source>
</evidence>
<dbReference type="InterPro" id="IPR036590">
    <property type="entry name" value="SRAP-like"/>
</dbReference>
<accession>A0ABU1D8D4</accession>
<feature type="compositionally biased region" description="Low complexity" evidence="9">
    <location>
        <begin position="8"/>
        <end position="24"/>
    </location>
</feature>
<dbReference type="PANTHER" id="PTHR13604:SF0">
    <property type="entry name" value="ABASIC SITE PROCESSING PROTEIN HMCES"/>
    <property type="match status" value="1"/>
</dbReference>
<dbReference type="Proteomes" id="UP001232156">
    <property type="component" value="Unassembled WGS sequence"/>
</dbReference>
<keyword evidence="5" id="KW-0190">Covalent protein-DNA linkage</keyword>
<dbReference type="Gene3D" id="3.90.1680.10">
    <property type="entry name" value="SOS response associated peptidase-like"/>
    <property type="match status" value="1"/>
</dbReference>
<evidence type="ECO:0000313" key="11">
    <source>
        <dbReference type="Proteomes" id="UP001232156"/>
    </source>
</evidence>
<feature type="compositionally biased region" description="Polar residues" evidence="9">
    <location>
        <begin position="50"/>
        <end position="59"/>
    </location>
</feature>